<reference evidence="17 18" key="1">
    <citation type="submission" date="2015-09" db="EMBL/GenBank/DDBJ databases">
        <title>Genome announcement of multiple Pseudomonas syringae strains.</title>
        <authorList>
            <person name="Thakur S."/>
            <person name="Wang P.W."/>
            <person name="Gong Y."/>
            <person name="Weir B.S."/>
            <person name="Guttman D.S."/>
        </authorList>
    </citation>
    <scope>NUCLEOTIDE SEQUENCE [LARGE SCALE GENOMIC DNA]</scope>
    <source>
        <strain evidence="17 18">ICMP3882</strain>
    </source>
</reference>
<evidence type="ECO:0000313" key="17">
    <source>
        <dbReference type="EMBL" id="KPY44948.1"/>
    </source>
</evidence>
<protein>
    <recommendedName>
        <fullName evidence="5">Probable alginate O-acetylase AlgJ</fullName>
    </recommendedName>
    <alternativeName>
        <fullName evidence="14">Alginate biosynthesis protein AlgJ</fullName>
    </alternativeName>
</protein>
<comment type="pathway">
    <text evidence="3">Glycan biosynthesis; alginate biosynthesis.</text>
</comment>
<keyword evidence="11" id="KW-0016">Alginate biosynthesis</keyword>
<accession>A0A0Q0DYW1</accession>
<evidence type="ECO:0000313" key="18">
    <source>
        <dbReference type="Proteomes" id="UP000050554"/>
    </source>
</evidence>
<evidence type="ECO:0000256" key="11">
    <source>
        <dbReference type="ARBA" id="ARBA00022841"/>
    </source>
</evidence>
<feature type="transmembrane region" description="Helical" evidence="15">
    <location>
        <begin position="31"/>
        <end position="49"/>
    </location>
</feature>
<keyword evidence="9" id="KW-0732">Signal</keyword>
<feature type="domain" description="AlgX/AlgJ SGNH hydrolase-like" evidence="16">
    <location>
        <begin position="105"/>
        <end position="370"/>
    </location>
</feature>
<evidence type="ECO:0000256" key="9">
    <source>
        <dbReference type="ARBA" id="ARBA00022729"/>
    </source>
</evidence>
<keyword evidence="12 15" id="KW-0472">Membrane</keyword>
<keyword evidence="6" id="KW-1003">Cell membrane</keyword>
<keyword evidence="8" id="KW-0808">Transferase</keyword>
<evidence type="ECO:0000256" key="8">
    <source>
        <dbReference type="ARBA" id="ARBA00022679"/>
    </source>
</evidence>
<dbReference type="UniPathway" id="UPA00286"/>
<dbReference type="Proteomes" id="UP000050554">
    <property type="component" value="Unassembled WGS sequence"/>
</dbReference>
<dbReference type="Pfam" id="PF16822">
    <property type="entry name" value="ALGX"/>
    <property type="match status" value="1"/>
</dbReference>
<evidence type="ECO:0000256" key="12">
    <source>
        <dbReference type="ARBA" id="ARBA00023136"/>
    </source>
</evidence>
<keyword evidence="10" id="KW-0574">Periplasm</keyword>
<gene>
    <name evidence="17" type="ORF">ALO47_05195</name>
</gene>
<keyword evidence="13" id="KW-0012">Acyltransferase</keyword>
<evidence type="ECO:0000256" key="2">
    <source>
        <dbReference type="ARBA" id="ARBA00004587"/>
    </source>
</evidence>
<evidence type="ECO:0000259" key="16">
    <source>
        <dbReference type="Pfam" id="PF16822"/>
    </source>
</evidence>
<dbReference type="CDD" id="cd14442">
    <property type="entry name" value="AlgJ_like"/>
    <property type="match status" value="1"/>
</dbReference>
<evidence type="ECO:0000256" key="5">
    <source>
        <dbReference type="ARBA" id="ARBA00016086"/>
    </source>
</evidence>
<evidence type="ECO:0000256" key="13">
    <source>
        <dbReference type="ARBA" id="ARBA00023315"/>
    </source>
</evidence>
<dbReference type="GO" id="GO:0042121">
    <property type="term" value="P:alginic acid biosynthetic process"/>
    <property type="evidence" value="ECO:0007669"/>
    <property type="project" value="UniProtKB-UniPathway"/>
</dbReference>
<proteinExistence type="inferred from homology"/>
<dbReference type="AlphaFoldDB" id="A0A0Q0DYW1"/>
<evidence type="ECO:0000256" key="4">
    <source>
        <dbReference type="ARBA" id="ARBA00006038"/>
    </source>
</evidence>
<keyword evidence="15" id="KW-1133">Transmembrane helix</keyword>
<dbReference type="PATRIC" id="fig|55398.3.peg.4946"/>
<comment type="caution">
    <text evidence="17">The sequence shown here is derived from an EMBL/GenBank/DDBJ whole genome shotgun (WGS) entry which is preliminary data.</text>
</comment>
<name>A0A0Q0DYW1_PSESI</name>
<evidence type="ECO:0000256" key="15">
    <source>
        <dbReference type="SAM" id="Phobius"/>
    </source>
</evidence>
<organism evidence="17 18">
    <name type="scientific">Pseudomonas syringae pv. ribicola</name>
    <dbReference type="NCBI Taxonomy" id="55398"/>
    <lineage>
        <taxon>Bacteria</taxon>
        <taxon>Pseudomonadati</taxon>
        <taxon>Pseudomonadota</taxon>
        <taxon>Gammaproteobacteria</taxon>
        <taxon>Pseudomonadales</taxon>
        <taxon>Pseudomonadaceae</taxon>
        <taxon>Pseudomonas</taxon>
    </lineage>
</organism>
<dbReference type="GO" id="GO:0005886">
    <property type="term" value="C:plasma membrane"/>
    <property type="evidence" value="ECO:0007669"/>
    <property type="project" value="UniProtKB-SubCell"/>
</dbReference>
<dbReference type="GO" id="GO:0042597">
    <property type="term" value="C:periplasmic space"/>
    <property type="evidence" value="ECO:0007669"/>
    <property type="project" value="UniProtKB-SubCell"/>
</dbReference>
<evidence type="ECO:0000256" key="6">
    <source>
        <dbReference type="ARBA" id="ARBA00022475"/>
    </source>
</evidence>
<dbReference type="GO" id="GO:0016746">
    <property type="term" value="F:acyltransferase activity"/>
    <property type="evidence" value="ECO:0007669"/>
    <property type="project" value="UniProtKB-KW"/>
</dbReference>
<evidence type="ECO:0000256" key="1">
    <source>
        <dbReference type="ARBA" id="ARBA00004418"/>
    </source>
</evidence>
<keyword evidence="7" id="KW-0997">Cell inner membrane</keyword>
<sequence>MLRFSNFRRRASRRSFTSSSEEPDMTRSLRILYIAIFLGLLLILGAWSLRSFSTFSTSAETTVLNGKWTKAAETHYDDEFPIKRLGTNLWAALDYKLFNEGRPGVVLGKDQWLYTDEEFDAVANGEQNEADNLALIQGVRDALEKQGTKLVLAIVPAKTRLYPEHIGDTKPASLHADLYQQFHAQVAKAGIFAPDLLAPLQAAKQKGQVFLRTDTHWTPMGAEVAAQQLGVAIAQKTPLEGEPEQFVTQAKGSESYKGDLTTFLPLDPLFSNMLPKPDELQQRSTDPVQGEAAGDDALFADSDIPVGLVGTSYSANPNWNFVGALKEALRSDVVNYAEDGHGPILPMLKYLQTDAFKNTPPQVVIWEFPERYLPAHNDLGEFDQQWIAELKKSRNTQDNVALNANPSESPNRAQN</sequence>
<comment type="similarity">
    <text evidence="4">Belongs to the AlgJ family.</text>
</comment>
<comment type="subcellular location">
    <subcellularLocation>
        <location evidence="2">Cell inner membrane</location>
        <topology evidence="2">Peripheral membrane protein</topology>
        <orientation evidence="2">Periplasmic side</orientation>
    </subcellularLocation>
    <subcellularLocation>
        <location evidence="1">Periplasm</location>
    </subcellularLocation>
</comment>
<dbReference type="EMBL" id="LJRF01000153">
    <property type="protein sequence ID" value="KPY44948.1"/>
    <property type="molecule type" value="Genomic_DNA"/>
</dbReference>
<evidence type="ECO:0000256" key="3">
    <source>
        <dbReference type="ARBA" id="ARBA00005182"/>
    </source>
</evidence>
<dbReference type="InterPro" id="IPR031811">
    <property type="entry name" value="ALGX/ALGJ_SGNH-like"/>
</dbReference>
<evidence type="ECO:0000256" key="7">
    <source>
        <dbReference type="ARBA" id="ARBA00022519"/>
    </source>
</evidence>
<dbReference type="InterPro" id="IPR034657">
    <property type="entry name" value="AlgJ"/>
</dbReference>
<evidence type="ECO:0000256" key="14">
    <source>
        <dbReference type="ARBA" id="ARBA00031031"/>
    </source>
</evidence>
<evidence type="ECO:0000256" key="10">
    <source>
        <dbReference type="ARBA" id="ARBA00022764"/>
    </source>
</evidence>
<keyword evidence="15" id="KW-0812">Transmembrane</keyword>